<dbReference type="AlphaFoldDB" id="A0A3N2G8F8"/>
<dbReference type="InterPro" id="IPR036291">
    <property type="entry name" value="NAD(P)-bd_dom_sf"/>
</dbReference>
<dbReference type="RefSeq" id="WP_123687539.1">
    <property type="nucleotide sequence ID" value="NZ_RKHY01000002.1"/>
</dbReference>
<name>A0A3N2G8F8_9PSEU</name>
<dbReference type="PRINTS" id="PR00081">
    <property type="entry name" value="GDHRDH"/>
</dbReference>
<dbReference type="Proteomes" id="UP000274843">
    <property type="component" value="Unassembled WGS sequence"/>
</dbReference>
<gene>
    <name evidence="3" type="ORF">EDD35_7923</name>
</gene>
<evidence type="ECO:0000313" key="3">
    <source>
        <dbReference type="EMBL" id="ROS32165.1"/>
    </source>
</evidence>
<evidence type="ECO:0000256" key="2">
    <source>
        <dbReference type="ARBA" id="ARBA00023002"/>
    </source>
</evidence>
<evidence type="ECO:0000256" key="1">
    <source>
        <dbReference type="ARBA" id="ARBA00006484"/>
    </source>
</evidence>
<sequence>MDVNLTGKIALVTGGGSGIGAACARELAALGARVAVADISPDAAKAVASELTGALPVAADVTEEDEVREMVDAVVRELGPLDIAVNCAGVGMPVKAPTERTDRAEWRRVLTTNLDGAFLCMRAEIPAMNPGGSVVNVASVMGLVATPGASPYVASKHGLLGLTKTAALESAATGVRVNAVAPGFIDTPLLRNPDNDTRGQLAAAHPLGRLGTAAEVAAVVAFLASPAASFVTGAVIPVDGGYLAQ</sequence>
<comment type="similarity">
    <text evidence="1">Belongs to the short-chain dehydrogenases/reductases (SDR) family.</text>
</comment>
<comment type="caution">
    <text evidence="3">The sequence shown here is derived from an EMBL/GenBank/DDBJ whole genome shotgun (WGS) entry which is preliminary data.</text>
</comment>
<dbReference type="GO" id="GO:0016491">
    <property type="term" value="F:oxidoreductase activity"/>
    <property type="evidence" value="ECO:0007669"/>
    <property type="project" value="UniProtKB-KW"/>
</dbReference>
<organism evidence="3 4">
    <name type="scientific">Amycolatopsis thermoflava</name>
    <dbReference type="NCBI Taxonomy" id="84480"/>
    <lineage>
        <taxon>Bacteria</taxon>
        <taxon>Bacillati</taxon>
        <taxon>Actinomycetota</taxon>
        <taxon>Actinomycetes</taxon>
        <taxon>Pseudonocardiales</taxon>
        <taxon>Pseudonocardiaceae</taxon>
        <taxon>Amycolatopsis</taxon>
        <taxon>Amycolatopsis methanolica group</taxon>
    </lineage>
</organism>
<dbReference type="PROSITE" id="PS00061">
    <property type="entry name" value="ADH_SHORT"/>
    <property type="match status" value="1"/>
</dbReference>
<dbReference type="Pfam" id="PF13561">
    <property type="entry name" value="adh_short_C2"/>
    <property type="match status" value="1"/>
</dbReference>
<dbReference type="Gene3D" id="3.40.50.720">
    <property type="entry name" value="NAD(P)-binding Rossmann-like Domain"/>
    <property type="match status" value="1"/>
</dbReference>
<keyword evidence="2" id="KW-0560">Oxidoreductase</keyword>
<dbReference type="PANTHER" id="PTHR24321:SF8">
    <property type="entry name" value="ESTRADIOL 17-BETA-DEHYDROGENASE 8-RELATED"/>
    <property type="match status" value="1"/>
</dbReference>
<dbReference type="EMBL" id="RKHY01000002">
    <property type="protein sequence ID" value="ROS32165.1"/>
    <property type="molecule type" value="Genomic_DNA"/>
</dbReference>
<protein>
    <submittedName>
        <fullName evidence="3">NAD(P)-dependent dehydrogenase (Short-subunit alcohol dehydrogenase family)</fullName>
    </submittedName>
</protein>
<dbReference type="FunFam" id="3.40.50.720:FF:000084">
    <property type="entry name" value="Short-chain dehydrogenase reductase"/>
    <property type="match status" value="1"/>
</dbReference>
<evidence type="ECO:0000313" key="4">
    <source>
        <dbReference type="Proteomes" id="UP000274843"/>
    </source>
</evidence>
<dbReference type="InterPro" id="IPR002347">
    <property type="entry name" value="SDR_fam"/>
</dbReference>
<keyword evidence="4" id="KW-1185">Reference proteome</keyword>
<reference evidence="3 4" key="1">
    <citation type="submission" date="2018-11" db="EMBL/GenBank/DDBJ databases">
        <title>Sequencing the genomes of 1000 actinobacteria strains.</title>
        <authorList>
            <person name="Klenk H.-P."/>
        </authorList>
    </citation>
    <scope>NUCLEOTIDE SEQUENCE [LARGE SCALE GENOMIC DNA]</scope>
    <source>
        <strain evidence="3 4">DSM 44348</strain>
    </source>
</reference>
<dbReference type="GeneID" id="301849135"/>
<proteinExistence type="inferred from homology"/>
<dbReference type="NCBIfam" id="NF005559">
    <property type="entry name" value="PRK07231.1"/>
    <property type="match status" value="1"/>
</dbReference>
<dbReference type="PRINTS" id="PR00080">
    <property type="entry name" value="SDRFAMILY"/>
</dbReference>
<accession>A0A3N2G8F8</accession>
<dbReference type="SUPFAM" id="SSF51735">
    <property type="entry name" value="NAD(P)-binding Rossmann-fold domains"/>
    <property type="match status" value="1"/>
</dbReference>
<dbReference type="PANTHER" id="PTHR24321">
    <property type="entry name" value="DEHYDROGENASES, SHORT CHAIN"/>
    <property type="match status" value="1"/>
</dbReference>
<dbReference type="InterPro" id="IPR020904">
    <property type="entry name" value="Sc_DH/Rdtase_CS"/>
</dbReference>